<sequence>MLNVIIVGAGIAGLTAAFALRRAGHRVRIYEKSGMTNEVGAAINVPPNAARLLLAWGLDPEKERFVKAQSILIAVGATLEALDLNPMGDRIAERYGRPFYLAHRVDLHDALRRMATGPDGHGEPVRILLRSEVVAYNPDVPSIALASGEGVEGDVVIAADGLHSTAVETILGHSNPAQPQELYNGCLRFLIPAADIVADPATRWWNQDAEGQLRVFMNGKAGTRLVSYPCRNNEMHNFVSMFHSTELESARREDWHTSVDKSQMLDLYRDFHPKILAVLDKAGEVKRWPLLFRPPVKTWRKSKLVITGDAAHPMLPHQGQGGAQGIEDGVALGIALCGATPDEVEDRLQIYEDVRRNRASAVQILSNAGVDQTQLIDGEILQYIDRAPMNVHEIHDFLWDHDVVGESVKAVEERYPGFELPSSFFDGSLHLPNKP</sequence>
<evidence type="ECO:0000256" key="4">
    <source>
        <dbReference type="ARBA" id="ARBA00023002"/>
    </source>
</evidence>
<keyword evidence="8" id="KW-1185">Reference proteome</keyword>
<evidence type="ECO:0000256" key="5">
    <source>
        <dbReference type="ARBA" id="ARBA00023033"/>
    </source>
</evidence>
<dbReference type="Pfam" id="PF01494">
    <property type="entry name" value="FAD_binding_3"/>
    <property type="match status" value="1"/>
</dbReference>
<name>A0AA38R8U3_9PEZI</name>
<evidence type="ECO:0000313" key="8">
    <source>
        <dbReference type="Proteomes" id="UP001174691"/>
    </source>
</evidence>
<dbReference type="AlphaFoldDB" id="A0AA38R8U3"/>
<evidence type="ECO:0000256" key="3">
    <source>
        <dbReference type="ARBA" id="ARBA00022827"/>
    </source>
</evidence>
<dbReference type="Gene3D" id="3.50.50.60">
    <property type="entry name" value="FAD/NAD(P)-binding domain"/>
    <property type="match status" value="1"/>
</dbReference>
<evidence type="ECO:0000259" key="6">
    <source>
        <dbReference type="Pfam" id="PF01494"/>
    </source>
</evidence>
<evidence type="ECO:0000256" key="2">
    <source>
        <dbReference type="ARBA" id="ARBA00022630"/>
    </source>
</evidence>
<comment type="caution">
    <text evidence="7">The sequence shown here is derived from an EMBL/GenBank/DDBJ whole genome shotgun (WGS) entry which is preliminary data.</text>
</comment>
<dbReference type="SUPFAM" id="SSF54373">
    <property type="entry name" value="FAD-linked reductases, C-terminal domain"/>
    <property type="match status" value="1"/>
</dbReference>
<evidence type="ECO:0000313" key="7">
    <source>
        <dbReference type="EMBL" id="KAJ9138282.1"/>
    </source>
</evidence>
<dbReference type="Proteomes" id="UP001174691">
    <property type="component" value="Unassembled WGS sequence"/>
</dbReference>
<proteinExistence type="inferred from homology"/>
<dbReference type="EMBL" id="JANBVN010000147">
    <property type="protein sequence ID" value="KAJ9138282.1"/>
    <property type="molecule type" value="Genomic_DNA"/>
</dbReference>
<dbReference type="InterPro" id="IPR036188">
    <property type="entry name" value="FAD/NAD-bd_sf"/>
</dbReference>
<dbReference type="PANTHER" id="PTHR13789:SF215">
    <property type="entry name" value="FAD-BINDING DOMAIN-CONTAINING PROTEIN-RELATED"/>
    <property type="match status" value="1"/>
</dbReference>
<keyword evidence="4" id="KW-0560">Oxidoreductase</keyword>
<dbReference type="GO" id="GO:0071949">
    <property type="term" value="F:FAD binding"/>
    <property type="evidence" value="ECO:0007669"/>
    <property type="project" value="InterPro"/>
</dbReference>
<reference evidence="7" key="1">
    <citation type="submission" date="2022-07" db="EMBL/GenBank/DDBJ databases">
        <title>Fungi with potential for degradation of polypropylene.</title>
        <authorList>
            <person name="Gostincar C."/>
        </authorList>
    </citation>
    <scope>NUCLEOTIDE SEQUENCE</scope>
    <source>
        <strain evidence="7">EXF-13287</strain>
    </source>
</reference>
<dbReference type="InterPro" id="IPR002938">
    <property type="entry name" value="FAD-bd"/>
</dbReference>
<organism evidence="7 8">
    <name type="scientific">Coniochaeta hoffmannii</name>
    <dbReference type="NCBI Taxonomy" id="91930"/>
    <lineage>
        <taxon>Eukaryota</taxon>
        <taxon>Fungi</taxon>
        <taxon>Dikarya</taxon>
        <taxon>Ascomycota</taxon>
        <taxon>Pezizomycotina</taxon>
        <taxon>Sordariomycetes</taxon>
        <taxon>Sordariomycetidae</taxon>
        <taxon>Coniochaetales</taxon>
        <taxon>Coniochaetaceae</taxon>
        <taxon>Coniochaeta</taxon>
    </lineage>
</organism>
<dbReference type="PANTHER" id="PTHR13789">
    <property type="entry name" value="MONOOXYGENASE"/>
    <property type="match status" value="1"/>
</dbReference>
<dbReference type="PRINTS" id="PR00420">
    <property type="entry name" value="RNGMNOXGNASE"/>
</dbReference>
<protein>
    <submittedName>
        <fullName evidence="7">FAD/NAD(P)-binding domain-containing protein</fullName>
    </submittedName>
</protein>
<keyword evidence="2" id="KW-0285">Flavoprotein</keyword>
<dbReference type="InterPro" id="IPR050493">
    <property type="entry name" value="FAD-dep_Monooxygenase_BioMet"/>
</dbReference>
<keyword evidence="5" id="KW-0503">Monooxygenase</keyword>
<comment type="similarity">
    <text evidence="1">Belongs to the paxM FAD-dependent monooxygenase family.</text>
</comment>
<feature type="domain" description="FAD-binding" evidence="6">
    <location>
        <begin position="2"/>
        <end position="362"/>
    </location>
</feature>
<keyword evidence="3" id="KW-0274">FAD</keyword>
<evidence type="ECO:0000256" key="1">
    <source>
        <dbReference type="ARBA" id="ARBA00007992"/>
    </source>
</evidence>
<accession>A0AA38R8U3</accession>
<dbReference type="SUPFAM" id="SSF51905">
    <property type="entry name" value="FAD/NAD(P)-binding domain"/>
    <property type="match status" value="1"/>
</dbReference>
<gene>
    <name evidence="7" type="ORF">NKR19_g7890</name>
</gene>
<dbReference type="GO" id="GO:0004497">
    <property type="term" value="F:monooxygenase activity"/>
    <property type="evidence" value="ECO:0007669"/>
    <property type="project" value="UniProtKB-KW"/>
</dbReference>